<dbReference type="PANTHER" id="PTHR11085">
    <property type="entry name" value="NAD-DEPENDENT PROTEIN DEACYLASE SIRTUIN-5, MITOCHONDRIAL-RELATED"/>
    <property type="match status" value="1"/>
</dbReference>
<keyword evidence="3 4" id="KW-0479">Metal-binding</keyword>
<dbReference type="EMBL" id="VORZ01000001">
    <property type="protein sequence ID" value="TXD98531.1"/>
    <property type="molecule type" value="Genomic_DNA"/>
</dbReference>
<dbReference type="InterPro" id="IPR050134">
    <property type="entry name" value="NAD-dep_sirtuin_deacylases"/>
</dbReference>
<sequence length="280" mass="31117">MLAELTPELIVHVQRAATLLQAAQRICILTGAGVSAESGIPTFRDKQTGLWEQFRAEDLASPDAFERDPKLVWSWYQWRRKLVHDKAPNPAHHALAQWQESAETSKSHLTKKQQLTLITQNVDDLHEQAGSTVIHLHGHLWRNRCNQCNASYHYKSVDQKSTLLNNSKENNSKDVINFDDELITCQHCGGYIRPDIIWFGESLPVDAWQTAEQAAANCEVFISIGTSSLVYPAAGLAQLAKQNGATIIEINPNPTPNTIVDITLAAKAGVVMPLLLDQIL</sequence>
<dbReference type="GO" id="GO:0036054">
    <property type="term" value="F:protein-malonyllysine demalonylase activity"/>
    <property type="evidence" value="ECO:0007669"/>
    <property type="project" value="InterPro"/>
</dbReference>
<evidence type="ECO:0000256" key="2">
    <source>
        <dbReference type="ARBA" id="ARBA00023027"/>
    </source>
</evidence>
<comment type="cofactor">
    <cofactor evidence="3">
        <name>Zn(2+)</name>
        <dbReference type="ChEBI" id="CHEBI:29105"/>
    </cofactor>
    <text evidence="3">Binds 1 zinc ion per subunit.</text>
</comment>
<comment type="catalytic activity">
    <reaction evidence="3">
        <text>N(6)-acetyl-L-lysyl-[protein] + NAD(+) + H2O = 2''-O-acetyl-ADP-D-ribose + nicotinamide + L-lysyl-[protein]</text>
        <dbReference type="Rhea" id="RHEA:43636"/>
        <dbReference type="Rhea" id="RHEA-COMP:9752"/>
        <dbReference type="Rhea" id="RHEA-COMP:10731"/>
        <dbReference type="ChEBI" id="CHEBI:15377"/>
        <dbReference type="ChEBI" id="CHEBI:17154"/>
        <dbReference type="ChEBI" id="CHEBI:29969"/>
        <dbReference type="ChEBI" id="CHEBI:57540"/>
        <dbReference type="ChEBI" id="CHEBI:61930"/>
        <dbReference type="ChEBI" id="CHEBI:83767"/>
        <dbReference type="EC" id="2.3.1.286"/>
    </reaction>
</comment>
<dbReference type="AlphaFoldDB" id="A0A5C7A541"/>
<evidence type="ECO:0000256" key="4">
    <source>
        <dbReference type="PROSITE-ProRule" id="PRU00236"/>
    </source>
</evidence>
<name>A0A5C7A541_9GAMM</name>
<evidence type="ECO:0000313" key="6">
    <source>
        <dbReference type="EMBL" id="TXD98531.1"/>
    </source>
</evidence>
<keyword evidence="7" id="KW-1185">Reference proteome</keyword>
<gene>
    <name evidence="3" type="primary">cobB</name>
    <name evidence="6" type="ORF">ES754_06435</name>
</gene>
<comment type="domain">
    <text evidence="3">2 residues (Tyr-76 and Arg-79) present in a large hydrophobic pocket are probably involved in substrate specificity. They are important for desuccinylation activity, but dispensable for deacetylation activity.</text>
</comment>
<feature type="active site" description="Proton acceptor" evidence="3 4">
    <location>
        <position position="137"/>
    </location>
</feature>
<dbReference type="Pfam" id="PF02146">
    <property type="entry name" value="SIR2"/>
    <property type="match status" value="1"/>
</dbReference>
<dbReference type="InterPro" id="IPR026591">
    <property type="entry name" value="Sirtuin_cat_small_dom_sf"/>
</dbReference>
<feature type="binding site" evidence="3 4">
    <location>
        <position position="148"/>
    </location>
    <ligand>
        <name>Zn(2+)</name>
        <dbReference type="ChEBI" id="CHEBI:29105"/>
    </ligand>
</feature>
<feature type="binding site" evidence="3">
    <location>
        <begin position="120"/>
        <end position="123"/>
    </location>
    <ligand>
        <name>NAD(+)</name>
        <dbReference type="ChEBI" id="CHEBI:57540"/>
    </ligand>
</feature>
<dbReference type="GO" id="GO:0008270">
    <property type="term" value="F:zinc ion binding"/>
    <property type="evidence" value="ECO:0007669"/>
    <property type="project" value="UniProtKB-UniRule"/>
</dbReference>
<feature type="binding site" evidence="3 4">
    <location>
        <position position="188"/>
    </location>
    <ligand>
        <name>Zn(2+)</name>
        <dbReference type="ChEBI" id="CHEBI:29105"/>
    </ligand>
</feature>
<feature type="binding site" evidence="3 4">
    <location>
        <position position="185"/>
    </location>
    <ligand>
        <name>Zn(2+)</name>
        <dbReference type="ChEBI" id="CHEBI:29105"/>
    </ligand>
</feature>
<comment type="caution">
    <text evidence="3">Lacks conserved residue(s) required for the propagation of feature annotation.</text>
</comment>
<feature type="binding site" evidence="3">
    <location>
        <position position="76"/>
    </location>
    <ligand>
        <name>substrate</name>
    </ligand>
</feature>
<dbReference type="InterPro" id="IPR029035">
    <property type="entry name" value="DHS-like_NAD/FAD-binding_dom"/>
</dbReference>
<evidence type="ECO:0000256" key="3">
    <source>
        <dbReference type="HAMAP-Rule" id="MF_01121"/>
    </source>
</evidence>
<feature type="binding site" evidence="3 4">
    <location>
        <position position="145"/>
    </location>
    <ligand>
        <name>Zn(2+)</name>
        <dbReference type="ChEBI" id="CHEBI:29105"/>
    </ligand>
</feature>
<dbReference type="GO" id="GO:0017136">
    <property type="term" value="F:histone deacetylase activity, NAD-dependent"/>
    <property type="evidence" value="ECO:0007669"/>
    <property type="project" value="TreeGrafter"/>
</dbReference>
<dbReference type="GO" id="GO:0005737">
    <property type="term" value="C:cytoplasm"/>
    <property type="evidence" value="ECO:0007669"/>
    <property type="project" value="UniProtKB-SubCell"/>
</dbReference>
<feature type="domain" description="Deacetylase sirtuin-type" evidence="5">
    <location>
        <begin position="6"/>
        <end position="280"/>
    </location>
</feature>
<evidence type="ECO:0000256" key="1">
    <source>
        <dbReference type="ARBA" id="ARBA00022679"/>
    </source>
</evidence>
<keyword evidence="2 3" id="KW-0520">NAD</keyword>
<organism evidence="6 7">
    <name type="scientific">Psychrobacter frigidicola</name>
    <dbReference type="NCBI Taxonomy" id="45611"/>
    <lineage>
        <taxon>Bacteria</taxon>
        <taxon>Pseudomonadati</taxon>
        <taxon>Pseudomonadota</taxon>
        <taxon>Gammaproteobacteria</taxon>
        <taxon>Moraxellales</taxon>
        <taxon>Moraxellaceae</taxon>
        <taxon>Psychrobacter</taxon>
    </lineage>
</organism>
<dbReference type="InterPro" id="IPR027546">
    <property type="entry name" value="Sirtuin_class_III"/>
</dbReference>
<accession>A0A5C7A541</accession>
<dbReference type="EC" id="2.3.1.286" evidence="3"/>
<keyword evidence="3 4" id="KW-0862">Zinc</keyword>
<dbReference type="SUPFAM" id="SSF52467">
    <property type="entry name" value="DHS-like NAD/FAD-binding domain"/>
    <property type="match status" value="1"/>
</dbReference>
<dbReference type="OrthoDB" id="9800582at2"/>
<reference evidence="6 7" key="1">
    <citation type="submission" date="2019-08" db="EMBL/GenBank/DDBJ databases">
        <title>Genome sequence of Psychrobacter frigidicola ACAM304 (type strain).</title>
        <authorList>
            <person name="Bowman J.P."/>
        </authorList>
    </citation>
    <scope>NUCLEOTIDE SEQUENCE [LARGE SCALE GENOMIC DNA]</scope>
    <source>
        <strain evidence="6 7">ACAM 304</strain>
    </source>
</reference>
<dbReference type="GO" id="GO:0036055">
    <property type="term" value="F:protein-succinyllysine desuccinylase activity"/>
    <property type="evidence" value="ECO:0007669"/>
    <property type="project" value="UniProtKB-UniRule"/>
</dbReference>
<comment type="catalytic activity">
    <reaction evidence="3">
        <text>N(6)-succinyl-L-lysyl-[protein] + NAD(+) + H2O = 2''-O-succinyl-ADP-D-ribose + nicotinamide + L-lysyl-[protein]</text>
        <dbReference type="Rhea" id="RHEA:47668"/>
        <dbReference type="Rhea" id="RHEA-COMP:9752"/>
        <dbReference type="Rhea" id="RHEA-COMP:11877"/>
        <dbReference type="ChEBI" id="CHEBI:15377"/>
        <dbReference type="ChEBI" id="CHEBI:17154"/>
        <dbReference type="ChEBI" id="CHEBI:29969"/>
        <dbReference type="ChEBI" id="CHEBI:57540"/>
        <dbReference type="ChEBI" id="CHEBI:87830"/>
        <dbReference type="ChEBI" id="CHEBI:87832"/>
    </reaction>
</comment>
<feature type="binding site" evidence="3">
    <location>
        <position position="79"/>
    </location>
    <ligand>
        <name>substrate</name>
    </ligand>
</feature>
<dbReference type="Proteomes" id="UP000321903">
    <property type="component" value="Unassembled WGS sequence"/>
</dbReference>
<keyword evidence="1" id="KW-0808">Transferase</keyword>
<protein>
    <recommendedName>
        <fullName evidence="3">NAD-dependent protein deacylase</fullName>
        <ecNumber evidence="3">2.3.1.286</ecNumber>
    </recommendedName>
    <alternativeName>
        <fullName evidence="3">Regulatory protein SIR2 homolog</fullName>
    </alternativeName>
</protein>
<dbReference type="PROSITE" id="PS50305">
    <property type="entry name" value="SIRTUIN"/>
    <property type="match status" value="1"/>
</dbReference>
<keyword evidence="3" id="KW-0963">Cytoplasm</keyword>
<comment type="caution">
    <text evidence="6">The sequence shown here is derived from an EMBL/GenBank/DDBJ whole genome shotgun (WGS) entry which is preliminary data.</text>
</comment>
<feature type="binding site" evidence="3">
    <location>
        <position position="268"/>
    </location>
    <ligand>
        <name>NAD(+)</name>
        <dbReference type="ChEBI" id="CHEBI:57540"/>
    </ligand>
</feature>
<dbReference type="Gene3D" id="3.30.1600.10">
    <property type="entry name" value="SIR2/SIRT2 'Small Domain"/>
    <property type="match status" value="1"/>
</dbReference>
<evidence type="ECO:0000313" key="7">
    <source>
        <dbReference type="Proteomes" id="UP000321903"/>
    </source>
</evidence>
<dbReference type="CDD" id="cd01412">
    <property type="entry name" value="SIRT5_Af1_CobB"/>
    <property type="match status" value="1"/>
</dbReference>
<evidence type="ECO:0000259" key="5">
    <source>
        <dbReference type="PROSITE" id="PS50305"/>
    </source>
</evidence>
<dbReference type="HAMAP" id="MF_01121">
    <property type="entry name" value="Sirtuin_ClassIII"/>
    <property type="match status" value="1"/>
</dbReference>
<dbReference type="RefSeq" id="WP_147223082.1">
    <property type="nucleotide sequence ID" value="NZ_CAJGYY010000001.1"/>
</dbReference>
<dbReference type="NCBIfam" id="NF001753">
    <property type="entry name" value="PRK00481.1-3"/>
    <property type="match status" value="1"/>
</dbReference>
<dbReference type="InterPro" id="IPR026590">
    <property type="entry name" value="Ssirtuin_cat_dom"/>
</dbReference>
<feature type="binding site" evidence="3">
    <location>
        <begin position="251"/>
        <end position="253"/>
    </location>
    <ligand>
        <name>NAD(+)</name>
        <dbReference type="ChEBI" id="CHEBI:57540"/>
    </ligand>
</feature>
<proteinExistence type="inferred from homology"/>
<comment type="subcellular location">
    <subcellularLocation>
        <location evidence="3">Cytoplasm</location>
    </subcellularLocation>
</comment>
<dbReference type="GO" id="GO:0070403">
    <property type="term" value="F:NAD+ binding"/>
    <property type="evidence" value="ECO:0007669"/>
    <property type="project" value="UniProtKB-UniRule"/>
</dbReference>
<dbReference type="InterPro" id="IPR003000">
    <property type="entry name" value="Sirtuin"/>
</dbReference>
<dbReference type="Gene3D" id="3.40.50.1220">
    <property type="entry name" value="TPP-binding domain"/>
    <property type="match status" value="1"/>
</dbReference>
<comment type="similarity">
    <text evidence="3">Belongs to the sirtuin family. Class III subfamily.</text>
</comment>
<feature type="binding site" evidence="3">
    <location>
        <begin position="225"/>
        <end position="227"/>
    </location>
    <ligand>
        <name>NAD(+)</name>
        <dbReference type="ChEBI" id="CHEBI:57540"/>
    </ligand>
</feature>
<dbReference type="PANTHER" id="PTHR11085:SF4">
    <property type="entry name" value="NAD-DEPENDENT PROTEIN DEACYLASE"/>
    <property type="match status" value="1"/>
</dbReference>
<comment type="function">
    <text evidence="3">NAD-dependent lysine deacetylase and desuccinylase that specifically removes acetyl and succinyl groups on target proteins. Modulates the activities of several proteins which are inactive in their acylated form.</text>
</comment>